<evidence type="ECO:0000313" key="1">
    <source>
        <dbReference type="EMBL" id="TGZ51206.1"/>
    </source>
</evidence>
<keyword evidence="2" id="KW-1185">Reference proteome</keyword>
<dbReference type="Proteomes" id="UP000310200">
    <property type="component" value="Unassembled WGS sequence"/>
</dbReference>
<organism evidence="1 2">
    <name type="scientific">Temnothorax longispinosus</name>
    <dbReference type="NCBI Taxonomy" id="300112"/>
    <lineage>
        <taxon>Eukaryota</taxon>
        <taxon>Metazoa</taxon>
        <taxon>Ecdysozoa</taxon>
        <taxon>Arthropoda</taxon>
        <taxon>Hexapoda</taxon>
        <taxon>Insecta</taxon>
        <taxon>Pterygota</taxon>
        <taxon>Neoptera</taxon>
        <taxon>Endopterygota</taxon>
        <taxon>Hymenoptera</taxon>
        <taxon>Apocrita</taxon>
        <taxon>Aculeata</taxon>
        <taxon>Formicoidea</taxon>
        <taxon>Formicidae</taxon>
        <taxon>Myrmicinae</taxon>
        <taxon>Temnothorax</taxon>
    </lineage>
</organism>
<accession>A0A4S2KP78</accession>
<name>A0A4S2KP78_9HYME</name>
<comment type="caution">
    <text evidence="1">The sequence shown here is derived from an EMBL/GenBank/DDBJ whole genome shotgun (WGS) entry which is preliminary data.</text>
</comment>
<reference evidence="1 2" key="1">
    <citation type="journal article" date="2019" name="Philos. Trans. R. Soc. Lond., B, Biol. Sci.">
        <title>Ant behaviour and brain gene expression of defending hosts depend on the ecological success of the intruding social parasite.</title>
        <authorList>
            <person name="Kaur R."/>
            <person name="Stoldt M."/>
            <person name="Jongepier E."/>
            <person name="Feldmeyer B."/>
            <person name="Menzel F."/>
            <person name="Bornberg-Bauer E."/>
            <person name="Foitzik S."/>
        </authorList>
    </citation>
    <scope>NUCLEOTIDE SEQUENCE [LARGE SCALE GENOMIC DNA]</scope>
    <source>
        <tissue evidence="1">Whole body</tissue>
    </source>
</reference>
<sequence length="117" mass="13489">MSDESSMTDVQDRAFLLPAVPRINYIAQFKTTRASGRTTATGLDETRWQDSVVNGVVREERRGEETFAWLLRKERKGRSVVNRLYHRGDASAFTRPGIGWRVKEKRMSSQGRFLRVV</sequence>
<proteinExistence type="predicted"/>
<gene>
    <name evidence="1" type="ORF">DBV15_03178</name>
</gene>
<dbReference type="AlphaFoldDB" id="A0A4S2KP78"/>
<evidence type="ECO:0000313" key="2">
    <source>
        <dbReference type="Proteomes" id="UP000310200"/>
    </source>
</evidence>
<protein>
    <submittedName>
        <fullName evidence="1">Uncharacterized protein</fullName>
    </submittedName>
</protein>
<dbReference type="EMBL" id="QBLH01001744">
    <property type="protein sequence ID" value="TGZ51206.1"/>
    <property type="molecule type" value="Genomic_DNA"/>
</dbReference>